<dbReference type="Proteomes" id="UP001165381">
    <property type="component" value="Unassembled WGS sequence"/>
</dbReference>
<proteinExistence type="predicted"/>
<dbReference type="RefSeq" id="WP_249972452.1">
    <property type="nucleotide sequence ID" value="NZ_JAMFLZ010000002.1"/>
</dbReference>
<protein>
    <recommendedName>
        <fullName evidence="3">Phosphoribosyltransferase domain-containing protein</fullName>
    </recommendedName>
</protein>
<dbReference type="CDD" id="cd06223">
    <property type="entry name" value="PRTases_typeI"/>
    <property type="match status" value="1"/>
</dbReference>
<reference evidence="1" key="1">
    <citation type="submission" date="2022-05" db="EMBL/GenBank/DDBJ databases">
        <authorList>
            <person name="Park J.-S."/>
        </authorList>
    </citation>
    <scope>NUCLEOTIDE SEQUENCE</scope>
    <source>
        <strain evidence="1">2012CJ34-3</strain>
    </source>
</reference>
<dbReference type="EMBL" id="JAMFLZ010000002">
    <property type="protein sequence ID" value="MCL6294603.1"/>
    <property type="molecule type" value="Genomic_DNA"/>
</dbReference>
<evidence type="ECO:0008006" key="3">
    <source>
        <dbReference type="Google" id="ProtNLM"/>
    </source>
</evidence>
<name>A0ABT0QD96_9FLAO</name>
<dbReference type="InterPro" id="IPR029057">
    <property type="entry name" value="PRTase-like"/>
</dbReference>
<organism evidence="1 2">
    <name type="scientific">Jejuia spongiicola</name>
    <dbReference type="NCBI Taxonomy" id="2942207"/>
    <lineage>
        <taxon>Bacteria</taxon>
        <taxon>Pseudomonadati</taxon>
        <taxon>Bacteroidota</taxon>
        <taxon>Flavobacteriia</taxon>
        <taxon>Flavobacteriales</taxon>
        <taxon>Flavobacteriaceae</taxon>
        <taxon>Jejuia</taxon>
    </lineage>
</organism>
<dbReference type="Gene3D" id="3.40.50.2020">
    <property type="match status" value="1"/>
</dbReference>
<accession>A0ABT0QD96</accession>
<dbReference type="SUPFAM" id="SSF53271">
    <property type="entry name" value="PRTase-like"/>
    <property type="match status" value="1"/>
</dbReference>
<evidence type="ECO:0000313" key="2">
    <source>
        <dbReference type="Proteomes" id="UP001165381"/>
    </source>
</evidence>
<gene>
    <name evidence="1" type="ORF">M3P09_06330</name>
</gene>
<dbReference type="InterPro" id="IPR000836">
    <property type="entry name" value="PRTase_dom"/>
</dbReference>
<comment type="caution">
    <text evidence="1">The sequence shown here is derived from an EMBL/GenBank/DDBJ whole genome shotgun (WGS) entry which is preliminary data.</text>
</comment>
<evidence type="ECO:0000313" key="1">
    <source>
        <dbReference type="EMBL" id="MCL6294603.1"/>
    </source>
</evidence>
<keyword evidence="2" id="KW-1185">Reference proteome</keyword>
<sequence length="203" mass="23566">MKVITLNAIDFFEKLDELSGKIDIVPDIVVEVLSAGGYLGKAIKVDKKFNKAQYKQIKIQRRREYIKQSIVFRTLLKILPYIILDRLRLYESKKAKNSISALNLDELQKDNISFGHLGFLHQKSVKNILIVDDAIDTGRTMFIIKNSLQKQFPKANIKTAIISWTLENSIIKPDFYIYKNVLVRFPWSKDYKGKDFEKKSFSS</sequence>